<proteinExistence type="predicted"/>
<dbReference type="EMBL" id="CM003376">
    <property type="protein sequence ID" value="KOM46099.1"/>
    <property type="molecule type" value="Genomic_DNA"/>
</dbReference>
<reference evidence="5" key="2">
    <citation type="submission" date="2015-02" db="EMBL/GenBank/DDBJ databases">
        <authorList>
            <person name="Chooi Y.-H."/>
        </authorList>
    </citation>
    <scope>NUCLEOTIDE SEQUENCE</scope>
    <source>
        <tissue evidence="5">Seedling</tissue>
    </source>
</reference>
<feature type="signal peptide" evidence="3">
    <location>
        <begin position="1"/>
        <end position="18"/>
    </location>
</feature>
<gene>
    <name evidence="4" type="ORF">HKW66_Vig0252560</name>
    <name evidence="5" type="ORF">LR48_Vigan06g140500</name>
</gene>
<dbReference type="Proteomes" id="UP000743370">
    <property type="component" value="Unassembled WGS sequence"/>
</dbReference>
<dbReference type="KEGG" id="var:108334984"/>
<dbReference type="Gramene" id="KOM46099">
    <property type="protein sequence ID" value="KOM46099"/>
    <property type="gene ID" value="LR48_Vigan06g140500"/>
</dbReference>
<feature type="chain" id="PRO_5035993290" description="Transmembrane protein" evidence="3">
    <location>
        <begin position="19"/>
        <end position="242"/>
    </location>
</feature>
<dbReference type="PANTHER" id="PTHR34379:SF3">
    <property type="entry name" value="PROTEIN, PUTATIVE-RELATED"/>
    <property type="match status" value="1"/>
</dbReference>
<dbReference type="PANTHER" id="PTHR34379">
    <property type="entry name" value="OS07G0553800 PROTEIN"/>
    <property type="match status" value="1"/>
</dbReference>
<reference evidence="6" key="1">
    <citation type="journal article" date="2015" name="Proc. Natl. Acad. Sci. U.S.A.">
        <title>Genome sequencing of adzuki bean (Vigna angularis) provides insight into high starch and low fat accumulation and domestication.</title>
        <authorList>
            <person name="Yang K."/>
            <person name="Tian Z."/>
            <person name="Chen C."/>
            <person name="Luo L."/>
            <person name="Zhao B."/>
            <person name="Wang Z."/>
            <person name="Yu L."/>
            <person name="Li Y."/>
            <person name="Sun Y."/>
            <person name="Li W."/>
            <person name="Chen Y."/>
            <person name="Li Y."/>
            <person name="Zhang Y."/>
            <person name="Ai D."/>
            <person name="Zhao J."/>
            <person name="Shang C."/>
            <person name="Ma Y."/>
            <person name="Wu B."/>
            <person name="Wang M."/>
            <person name="Gao L."/>
            <person name="Sun D."/>
            <person name="Zhang P."/>
            <person name="Guo F."/>
            <person name="Wang W."/>
            <person name="Li Y."/>
            <person name="Wang J."/>
            <person name="Varshney R.K."/>
            <person name="Wang J."/>
            <person name="Ling H.Q."/>
            <person name="Wan P."/>
        </authorList>
    </citation>
    <scope>NUCLEOTIDE SEQUENCE</scope>
    <source>
        <strain evidence="6">cv. Jingnong 6</strain>
    </source>
</reference>
<organism evidence="5 6">
    <name type="scientific">Phaseolus angularis</name>
    <name type="common">Azuki bean</name>
    <name type="synonym">Vigna angularis</name>
    <dbReference type="NCBI Taxonomy" id="3914"/>
    <lineage>
        <taxon>Eukaryota</taxon>
        <taxon>Viridiplantae</taxon>
        <taxon>Streptophyta</taxon>
        <taxon>Embryophyta</taxon>
        <taxon>Tracheophyta</taxon>
        <taxon>Spermatophyta</taxon>
        <taxon>Magnoliopsida</taxon>
        <taxon>eudicotyledons</taxon>
        <taxon>Gunneridae</taxon>
        <taxon>Pentapetalae</taxon>
        <taxon>rosids</taxon>
        <taxon>fabids</taxon>
        <taxon>Fabales</taxon>
        <taxon>Fabaceae</taxon>
        <taxon>Papilionoideae</taxon>
        <taxon>50 kb inversion clade</taxon>
        <taxon>NPAAA clade</taxon>
        <taxon>indigoferoid/millettioid clade</taxon>
        <taxon>Phaseoleae</taxon>
        <taxon>Vigna</taxon>
    </lineage>
</organism>
<feature type="transmembrane region" description="Helical" evidence="2">
    <location>
        <begin position="162"/>
        <end position="192"/>
    </location>
</feature>
<evidence type="ECO:0000256" key="3">
    <source>
        <dbReference type="SAM" id="SignalP"/>
    </source>
</evidence>
<evidence type="ECO:0000313" key="7">
    <source>
        <dbReference type="Proteomes" id="UP000743370"/>
    </source>
</evidence>
<dbReference type="InterPro" id="IPR040411">
    <property type="entry name" value="At5g23160-like"/>
</dbReference>
<sequence length="242" mass="26842">MAKSKTSLFLCCFGSSHAFESSPTKPSNVSNIKKKKRKNKTTTTSCFSWLRIRFTKKSSYKTVPFEASIHSHHAHYSKAKSKSTLPHKPQSPATTNPPPSTHPPATPYYTPTQTRHGLENNAEDTRQQGRGSPAQAKRQAGRLPPPAVRTQTTRKKARNDGVFGMSVVVVTLVIMIFWGRLCAILCTSVWLYCAPRWGKIGSVNDDGNSKTTPSNEVDLDSEEYKKKVIMEGLLGRNHRAGL</sequence>
<dbReference type="Proteomes" id="UP000053144">
    <property type="component" value="Chromosome 6"/>
</dbReference>
<evidence type="ECO:0000313" key="6">
    <source>
        <dbReference type="Proteomes" id="UP000053144"/>
    </source>
</evidence>
<dbReference type="OrthoDB" id="1886721at2759"/>
<evidence type="ECO:0000313" key="5">
    <source>
        <dbReference type="EMBL" id="KOM46099.1"/>
    </source>
</evidence>
<dbReference type="AlphaFoldDB" id="A0A0L9UU96"/>
<dbReference type="STRING" id="3914.A0A0L9UU96"/>
<feature type="region of interest" description="Disordered" evidence="1">
    <location>
        <begin position="74"/>
        <end position="155"/>
    </location>
</feature>
<feature type="compositionally biased region" description="Pro residues" evidence="1">
    <location>
        <begin position="95"/>
        <end position="106"/>
    </location>
</feature>
<keyword evidence="2" id="KW-1133">Transmembrane helix</keyword>
<evidence type="ECO:0000256" key="1">
    <source>
        <dbReference type="SAM" id="MobiDB-lite"/>
    </source>
</evidence>
<evidence type="ECO:0000256" key="2">
    <source>
        <dbReference type="SAM" id="Phobius"/>
    </source>
</evidence>
<keyword evidence="3" id="KW-0732">Signal</keyword>
<dbReference type="EMBL" id="JABFOF010000010">
    <property type="protein sequence ID" value="KAG2377272.1"/>
    <property type="molecule type" value="Genomic_DNA"/>
</dbReference>
<dbReference type="OMA" id="IFWGRLC"/>
<keyword evidence="2" id="KW-0472">Membrane</keyword>
<reference evidence="4 7" key="3">
    <citation type="submission" date="2020-05" db="EMBL/GenBank/DDBJ databases">
        <title>Vigna angularis (adzuki bean) Var. LongXiaoDou No. 4 denovo assembly.</title>
        <authorList>
            <person name="Xiang H."/>
        </authorList>
    </citation>
    <scope>NUCLEOTIDE SEQUENCE [LARGE SCALE GENOMIC DNA]</scope>
    <source>
        <tissue evidence="4">Leaf</tissue>
    </source>
</reference>
<feature type="region of interest" description="Disordered" evidence="1">
    <location>
        <begin position="19"/>
        <end position="40"/>
    </location>
</feature>
<evidence type="ECO:0000313" key="4">
    <source>
        <dbReference type="EMBL" id="KAG2377272.1"/>
    </source>
</evidence>
<keyword evidence="2" id="KW-0812">Transmembrane</keyword>
<name>A0A0L9UU96_PHAAN</name>
<feature type="compositionally biased region" description="Polar residues" evidence="1">
    <location>
        <begin position="19"/>
        <end position="31"/>
    </location>
</feature>
<evidence type="ECO:0008006" key="8">
    <source>
        <dbReference type="Google" id="ProtNLM"/>
    </source>
</evidence>
<accession>A0A0L9UU96</accession>
<protein>
    <recommendedName>
        <fullName evidence="8">Transmembrane protein</fullName>
    </recommendedName>
</protein>